<feature type="transmembrane region" description="Helical" evidence="1">
    <location>
        <begin position="123"/>
        <end position="142"/>
    </location>
</feature>
<keyword evidence="1" id="KW-0812">Transmembrane</keyword>
<organism evidence="2 3">
    <name type="scientific">Ruegeria marisrubri</name>
    <dbReference type="NCBI Taxonomy" id="1685379"/>
    <lineage>
        <taxon>Bacteria</taxon>
        <taxon>Pseudomonadati</taxon>
        <taxon>Pseudomonadota</taxon>
        <taxon>Alphaproteobacteria</taxon>
        <taxon>Rhodobacterales</taxon>
        <taxon>Roseobacteraceae</taxon>
        <taxon>Ruegeria</taxon>
    </lineage>
</organism>
<gene>
    <name evidence="2" type="ORF">AVO45_07660</name>
</gene>
<evidence type="ECO:0000313" key="2">
    <source>
        <dbReference type="EMBL" id="KUJ80893.1"/>
    </source>
</evidence>
<keyword evidence="1" id="KW-0472">Membrane</keyword>
<proteinExistence type="predicted"/>
<dbReference type="NCBIfam" id="NF033773">
    <property type="entry name" value="tellur_TrgA"/>
    <property type="match status" value="1"/>
</dbReference>
<dbReference type="RefSeq" id="WP_068346607.1">
    <property type="nucleotide sequence ID" value="NZ_LQBQ01000012.1"/>
</dbReference>
<feature type="transmembrane region" description="Helical" evidence="1">
    <location>
        <begin position="32"/>
        <end position="52"/>
    </location>
</feature>
<reference evidence="2 3" key="1">
    <citation type="submission" date="2015-12" db="EMBL/GenBank/DDBJ databases">
        <authorList>
            <person name="Shamseldin A."/>
            <person name="Moawad H."/>
            <person name="Abd El-Rahim W.M."/>
            <person name="Sadowsky M.J."/>
        </authorList>
    </citation>
    <scope>NUCLEOTIDE SEQUENCE [LARGE SCALE GENOMIC DNA]</scope>
    <source>
        <strain evidence="2 3">ZGT118</strain>
    </source>
</reference>
<keyword evidence="3" id="KW-1185">Reference proteome</keyword>
<dbReference type="OrthoDB" id="7869508at2"/>
<sequence length="146" mass="16042">MPTAYRLVAACCLAVLAFIVSSQVINLSPEGTNFGYFTYVNIGLGVICGWVVMGKRTGRGITAAINNGLTGMVALVFWGLFVQGTNEMFKLAMRHRYDGPFEAVLGIFQLGVEYGKVLLEPHIIWTLLIGGVVSGLLTELAWRRWR</sequence>
<comment type="caution">
    <text evidence="2">The sequence shown here is derived from an EMBL/GenBank/DDBJ whole genome shotgun (WGS) entry which is preliminary data.</text>
</comment>
<protein>
    <submittedName>
        <fullName evidence="2">Tellurium resistance protein</fullName>
    </submittedName>
</protein>
<dbReference type="Proteomes" id="UP000053791">
    <property type="component" value="Unassembled WGS sequence"/>
</dbReference>
<dbReference type="EMBL" id="LQBQ01000012">
    <property type="protein sequence ID" value="KUJ80893.1"/>
    <property type="molecule type" value="Genomic_DNA"/>
</dbReference>
<accession>A0A0X3TYR3</accession>
<dbReference type="InterPro" id="IPR047784">
    <property type="entry name" value="TrgA"/>
</dbReference>
<dbReference type="STRING" id="1685379.AVO45_07660"/>
<name>A0A0X3TYR3_9RHOB</name>
<keyword evidence="1" id="KW-1133">Transmembrane helix</keyword>
<feature type="transmembrane region" description="Helical" evidence="1">
    <location>
        <begin position="64"/>
        <end position="81"/>
    </location>
</feature>
<evidence type="ECO:0000313" key="3">
    <source>
        <dbReference type="Proteomes" id="UP000053791"/>
    </source>
</evidence>
<dbReference type="AlphaFoldDB" id="A0A0X3TYR3"/>
<evidence type="ECO:0000256" key="1">
    <source>
        <dbReference type="SAM" id="Phobius"/>
    </source>
</evidence>